<dbReference type="Gene3D" id="3.40.50.300">
    <property type="entry name" value="P-loop containing nucleotide triphosphate hydrolases"/>
    <property type="match status" value="1"/>
</dbReference>
<feature type="compositionally biased region" description="Acidic residues" evidence="5">
    <location>
        <begin position="169"/>
        <end position="193"/>
    </location>
</feature>
<dbReference type="SMART" id="SM00513">
    <property type="entry name" value="SAP"/>
    <property type="match status" value="1"/>
</dbReference>
<protein>
    <submittedName>
        <fullName evidence="8">HNRNPU protein</fullName>
    </submittedName>
</protein>
<dbReference type="GO" id="GO:0000380">
    <property type="term" value="P:alternative mRNA splicing, via spliceosome"/>
    <property type="evidence" value="ECO:0007669"/>
    <property type="project" value="TreeGrafter"/>
</dbReference>
<dbReference type="CDD" id="cd12884">
    <property type="entry name" value="SPRY_hnRNP"/>
    <property type="match status" value="1"/>
</dbReference>
<dbReference type="PANTHER" id="PTHR12381">
    <property type="entry name" value="HETEROGENEOUS NUCLEAR RIBONUCLEOPROTEIN U FAMILY MEMBER"/>
    <property type="match status" value="1"/>
</dbReference>
<evidence type="ECO:0000313" key="9">
    <source>
        <dbReference type="Proteomes" id="UP000838412"/>
    </source>
</evidence>
<dbReference type="OrthoDB" id="445357at2759"/>
<evidence type="ECO:0000256" key="2">
    <source>
        <dbReference type="ARBA" id="ARBA00022481"/>
    </source>
</evidence>
<dbReference type="Pfam" id="PF02037">
    <property type="entry name" value="SAP"/>
    <property type="match status" value="1"/>
</dbReference>
<feature type="region of interest" description="Disordered" evidence="5">
    <location>
        <begin position="903"/>
        <end position="933"/>
    </location>
</feature>
<evidence type="ECO:0000259" key="7">
    <source>
        <dbReference type="PROSITE" id="PS50800"/>
    </source>
</evidence>
<comment type="subcellular location">
    <subcellularLocation>
        <location evidence="1">Nucleus</location>
    </subcellularLocation>
</comment>
<feature type="domain" description="SAP" evidence="7">
    <location>
        <begin position="5"/>
        <end position="39"/>
    </location>
</feature>
<dbReference type="GO" id="GO:0005634">
    <property type="term" value="C:nucleus"/>
    <property type="evidence" value="ECO:0007669"/>
    <property type="project" value="UniProtKB-SubCell"/>
</dbReference>
<evidence type="ECO:0000313" key="8">
    <source>
        <dbReference type="EMBL" id="CAH1261462.1"/>
    </source>
</evidence>
<dbReference type="SMART" id="SM00449">
    <property type="entry name" value="SPRY"/>
    <property type="match status" value="1"/>
</dbReference>
<evidence type="ECO:0000256" key="5">
    <source>
        <dbReference type="SAM" id="MobiDB-lite"/>
    </source>
</evidence>
<dbReference type="InterPro" id="IPR003877">
    <property type="entry name" value="SPRY_dom"/>
</dbReference>
<dbReference type="InterPro" id="IPR043136">
    <property type="entry name" value="B30.2/SPRY_sf"/>
</dbReference>
<feature type="region of interest" description="Disordered" evidence="5">
    <location>
        <begin position="694"/>
        <end position="849"/>
    </location>
</feature>
<sequence>MSLNPAKMKVAELKAELDARGLESKGLKAQLVERLQEALAVEASLESAPGAVGEEGDVEEAEEAEEDSEEGSEEDEEEPGGEDEEEEPAAAEPEPLQEESMEPADATAEEQQPEQFQEEPQAPAEEEPQEQWGEDAAETEETEPEAAPQEIPVEQETETPVESNTPAEQESETPAEQESETPMESETATEEPQETNANDNAESTEPEVTPEPAHTGTEEGTEGQDDQDYMEGDEAGGDGDGEGEPAPPGTGGEQKVMSYEERKRKREVDQAVAAEYQDDRDDYRAPRPPPVEEEEDDIDENTVTLDKYNSDLHFKISRDGLKGYPLNVEGFAFLWAGARATWGVKAGKACFEVKITEDLDVKHLPTDEPDPVVSRVGWSIDFSSIQLGEEPFSYGYGGTAKSSTACKFNDYGEKFGAGDVMGCYVDFTTDQPTISFTKNGEDQGDAFVIEEDMEDRALFPHVLCKNQSVEFNFGQLEEPWFPLKEGFELIEKIAVEERVRGTKGPEAKKDAETAGESTGPEMLLMVGLPGSGKTYWAESHMKGNPEKKYNILGTNYIMDKMKVMGLPRKRNYAGRWDVLIQTATKCLNRIIEIACRKKRNFILDQTNVYASARRRKMTPFEGFQRKAIVVVPTDEEFKKRCEKRTSVEGKEVPDEAVLEMKANFTLPHPGDLFETVEYIELQEAEAEKLVDTYREEGRKYGPPPKRFRDQRGGRPGGFDRFRQNQRGGYGRGGYGGGGGYRGGRDWRGGGGGGYRDNRNQGGYRDNYRGDRDRQRSDRGGRDSWGSRDKGRSYSQGRNNQGGGGGYNRDRGYSSGGGYNRDRSYGNGSYNQSGGYNRYNQNSGGGGYNRGYDQSGYGNYNQGGYSGYNQSGYNQQGYGQNYNQQYQQYQQQYQQYQQQYQQYYGNQNQQSQQQQYPNYYNYNYNQSSGSSSSR</sequence>
<evidence type="ECO:0000259" key="6">
    <source>
        <dbReference type="PROSITE" id="PS50188"/>
    </source>
</evidence>
<dbReference type="FunFam" id="2.60.120.920:FF:000006">
    <property type="entry name" value="heterogeneous nuclear ribonucleoprotein U isoform X1"/>
    <property type="match status" value="1"/>
</dbReference>
<evidence type="ECO:0000256" key="4">
    <source>
        <dbReference type="ARBA" id="ARBA00023242"/>
    </source>
</evidence>
<dbReference type="Pfam" id="PF00622">
    <property type="entry name" value="SPRY"/>
    <property type="match status" value="1"/>
</dbReference>
<feature type="compositionally biased region" description="Acidic residues" evidence="5">
    <location>
        <begin position="124"/>
        <end position="144"/>
    </location>
</feature>
<accession>A0A8K0EPN4</accession>
<dbReference type="SUPFAM" id="SSF68906">
    <property type="entry name" value="SAP domain"/>
    <property type="match status" value="1"/>
</dbReference>
<dbReference type="PANTHER" id="PTHR12381:SF56">
    <property type="entry name" value="B30.2_SPRY DOMAIN-CONTAINING PROTEIN-RELATED"/>
    <property type="match status" value="1"/>
</dbReference>
<dbReference type="PROSITE" id="PS50188">
    <property type="entry name" value="B302_SPRY"/>
    <property type="match status" value="1"/>
</dbReference>
<dbReference type="Proteomes" id="UP000838412">
    <property type="component" value="Chromosome 4"/>
</dbReference>
<dbReference type="FunFam" id="3.40.50.300:FF:000355">
    <property type="entry name" value="Heterogeneous nuclear ribonucleoprotein U-like 1, isoform CRA_a"/>
    <property type="match status" value="1"/>
</dbReference>
<reference evidence="8" key="1">
    <citation type="submission" date="2022-01" db="EMBL/GenBank/DDBJ databases">
        <authorList>
            <person name="Braso-Vives M."/>
        </authorList>
    </citation>
    <scope>NUCLEOTIDE SEQUENCE</scope>
</reference>
<dbReference type="EMBL" id="OV696689">
    <property type="protein sequence ID" value="CAH1261462.1"/>
    <property type="molecule type" value="Genomic_DNA"/>
</dbReference>
<feature type="compositionally biased region" description="Acidic residues" evidence="5">
    <location>
        <begin position="54"/>
        <end position="112"/>
    </location>
</feature>
<feature type="domain" description="B30.2/SPRY" evidence="6">
    <location>
        <begin position="283"/>
        <end position="478"/>
    </location>
</feature>
<name>A0A8K0EPN4_BRALA</name>
<dbReference type="SUPFAM" id="SSF52540">
    <property type="entry name" value="P-loop containing nucleoside triphosphate hydrolases"/>
    <property type="match status" value="1"/>
</dbReference>
<keyword evidence="4" id="KW-0539">Nucleus</keyword>
<gene>
    <name evidence="8" type="primary">HNRNPU</name>
    <name evidence="8" type="ORF">BLAG_LOCUS16874</name>
</gene>
<evidence type="ECO:0000256" key="3">
    <source>
        <dbReference type="ARBA" id="ARBA00022553"/>
    </source>
</evidence>
<feature type="compositionally biased region" description="Basic and acidic residues" evidence="5">
    <location>
        <begin position="258"/>
        <end position="269"/>
    </location>
</feature>
<feature type="compositionally biased region" description="Gly residues" evidence="5">
    <location>
        <begin position="727"/>
        <end position="741"/>
    </location>
</feature>
<organism evidence="8 9">
    <name type="scientific">Branchiostoma lanceolatum</name>
    <name type="common">Common lancelet</name>
    <name type="synonym">Amphioxus lanceolatum</name>
    <dbReference type="NCBI Taxonomy" id="7740"/>
    <lineage>
        <taxon>Eukaryota</taxon>
        <taxon>Metazoa</taxon>
        <taxon>Chordata</taxon>
        <taxon>Cephalochordata</taxon>
        <taxon>Leptocardii</taxon>
        <taxon>Amphioxiformes</taxon>
        <taxon>Branchiostomatidae</taxon>
        <taxon>Branchiostoma</taxon>
    </lineage>
</organism>
<dbReference type="InterPro" id="IPR013320">
    <property type="entry name" value="ConA-like_dom_sf"/>
</dbReference>
<keyword evidence="2" id="KW-0488">Methylation</keyword>
<feature type="compositionally biased region" description="Acidic residues" evidence="5">
    <location>
        <begin position="219"/>
        <end position="243"/>
    </location>
</feature>
<dbReference type="Pfam" id="PF13671">
    <property type="entry name" value="AAA_33"/>
    <property type="match status" value="1"/>
</dbReference>
<dbReference type="InterPro" id="IPR035778">
    <property type="entry name" value="SPRY_hnRNP_U"/>
</dbReference>
<feature type="region of interest" description="Disordered" evidence="5">
    <location>
        <begin position="44"/>
        <end position="298"/>
    </location>
</feature>
<feature type="compositionally biased region" description="Basic and acidic residues" evidence="5">
    <location>
        <begin position="706"/>
        <end position="722"/>
    </location>
</feature>
<dbReference type="Gene3D" id="2.60.120.920">
    <property type="match status" value="1"/>
</dbReference>
<dbReference type="GO" id="GO:0003723">
    <property type="term" value="F:RNA binding"/>
    <property type="evidence" value="ECO:0007669"/>
    <property type="project" value="TreeGrafter"/>
</dbReference>
<feature type="compositionally biased region" description="Polar residues" evidence="5">
    <location>
        <begin position="194"/>
        <end position="203"/>
    </location>
</feature>
<dbReference type="InterPro" id="IPR036361">
    <property type="entry name" value="SAP_dom_sf"/>
</dbReference>
<dbReference type="InterPro" id="IPR001870">
    <property type="entry name" value="B30.2/SPRY"/>
</dbReference>
<dbReference type="InterPro" id="IPR027417">
    <property type="entry name" value="P-loop_NTPase"/>
</dbReference>
<dbReference type="SUPFAM" id="SSF49899">
    <property type="entry name" value="Concanavalin A-like lectins/glucanases"/>
    <property type="match status" value="1"/>
</dbReference>
<feature type="compositionally biased region" description="Basic and acidic residues" evidence="5">
    <location>
        <begin position="765"/>
        <end position="791"/>
    </location>
</feature>
<feature type="compositionally biased region" description="Low complexity" evidence="5">
    <location>
        <begin position="824"/>
        <end position="841"/>
    </location>
</feature>
<evidence type="ECO:0000256" key="1">
    <source>
        <dbReference type="ARBA" id="ARBA00004123"/>
    </source>
</evidence>
<dbReference type="PROSITE" id="PS50800">
    <property type="entry name" value="SAP"/>
    <property type="match status" value="1"/>
</dbReference>
<feature type="compositionally biased region" description="Low complexity" evidence="5">
    <location>
        <begin position="113"/>
        <end position="123"/>
    </location>
</feature>
<proteinExistence type="predicted"/>
<dbReference type="Gene3D" id="1.10.720.30">
    <property type="entry name" value="SAP domain"/>
    <property type="match status" value="1"/>
</dbReference>
<keyword evidence="9" id="KW-1185">Reference proteome</keyword>
<dbReference type="AlphaFoldDB" id="A0A8K0EPN4"/>
<dbReference type="InterPro" id="IPR003034">
    <property type="entry name" value="SAP_dom"/>
</dbReference>
<keyword evidence="3" id="KW-0597">Phosphoprotein</keyword>